<comment type="caution">
    <text evidence="4">The sequence shown here is derived from an EMBL/GenBank/DDBJ whole genome shotgun (WGS) entry which is preliminary data.</text>
</comment>
<accession>A0A5S5ATS0</accession>
<keyword evidence="2" id="KW-1282">Carboxysome</keyword>
<dbReference type="GO" id="GO:0031470">
    <property type="term" value="C:carboxysome"/>
    <property type="evidence" value="ECO:0007669"/>
    <property type="project" value="UniProtKB-SubCell"/>
</dbReference>
<sequence>MLIARVVGNVVATKKNEGLVGEKLLIVNPVKRKDRDGWSITEKEELIVAVDRVGAGIGETVLLVTGSTASKVIEHKNAPVDAAIIGIIDEIEMH</sequence>
<dbReference type="EMBL" id="VNHO01000010">
    <property type="protein sequence ID" value="TYP55476.1"/>
    <property type="molecule type" value="Genomic_DNA"/>
</dbReference>
<evidence type="ECO:0000313" key="5">
    <source>
        <dbReference type="Proteomes" id="UP000322294"/>
    </source>
</evidence>
<proteinExistence type="predicted"/>
<dbReference type="Gene3D" id="2.40.50.220">
    <property type="entry name" value="EutN/Ccml"/>
    <property type="match status" value="1"/>
</dbReference>
<dbReference type="AlphaFoldDB" id="A0A5S5ATS0"/>
<dbReference type="RefSeq" id="WP_148866959.1">
    <property type="nucleotide sequence ID" value="NZ_VNHO01000010.1"/>
</dbReference>
<evidence type="ECO:0000256" key="2">
    <source>
        <dbReference type="ARBA" id="ARBA00023669"/>
    </source>
</evidence>
<keyword evidence="5" id="KW-1185">Reference proteome</keyword>
<dbReference type="PROSITE" id="PS51932">
    <property type="entry name" value="BMV"/>
    <property type="match status" value="1"/>
</dbReference>
<protein>
    <submittedName>
        <fullName evidence="4">Ethanolamine utilization protein EutN</fullName>
    </submittedName>
</protein>
<dbReference type="Pfam" id="PF03319">
    <property type="entry name" value="EutN_CcmL"/>
    <property type="match status" value="1"/>
</dbReference>
<dbReference type="InterPro" id="IPR036677">
    <property type="entry name" value="EutN_CcmL_sf"/>
</dbReference>
<gene>
    <name evidence="4" type="ORF">LZ11_01191</name>
</gene>
<evidence type="ECO:0000256" key="3">
    <source>
        <dbReference type="ARBA" id="ARBA00024446"/>
    </source>
</evidence>
<comment type="subcellular location">
    <subcellularLocation>
        <location evidence="1">Carboxysome</location>
    </subcellularLocation>
</comment>
<dbReference type="Proteomes" id="UP000322294">
    <property type="component" value="Unassembled WGS sequence"/>
</dbReference>
<dbReference type="InterPro" id="IPR004992">
    <property type="entry name" value="EutN_CcmL"/>
</dbReference>
<dbReference type="OrthoDB" id="196195at2"/>
<keyword evidence="3" id="KW-1283">Bacterial microcompartment</keyword>
<organism evidence="4 5">
    <name type="scientific">Thermosediminibacter litoriperuensis</name>
    <dbReference type="NCBI Taxonomy" id="291989"/>
    <lineage>
        <taxon>Bacteria</taxon>
        <taxon>Bacillati</taxon>
        <taxon>Bacillota</taxon>
        <taxon>Clostridia</taxon>
        <taxon>Thermosediminibacterales</taxon>
        <taxon>Thermosediminibacteraceae</taxon>
        <taxon>Thermosediminibacter</taxon>
    </lineage>
</organism>
<evidence type="ECO:0000313" key="4">
    <source>
        <dbReference type="EMBL" id="TYP55476.1"/>
    </source>
</evidence>
<name>A0A5S5ATS0_9FIRM</name>
<reference evidence="4 5" key="1">
    <citation type="submission" date="2019-07" db="EMBL/GenBank/DDBJ databases">
        <title>Genomic Encyclopedia of Type Strains, Phase I: the one thousand microbial genomes (KMG-I) project.</title>
        <authorList>
            <person name="Kyrpides N."/>
        </authorList>
    </citation>
    <scope>NUCLEOTIDE SEQUENCE [LARGE SCALE GENOMIC DNA]</scope>
    <source>
        <strain evidence="4 5">DSM 16647</strain>
    </source>
</reference>
<dbReference type="PANTHER" id="PTHR36539">
    <property type="entry name" value="ETHANOLAMINE UTILIZATION PROTEIN EUTN"/>
    <property type="match status" value="1"/>
</dbReference>
<dbReference type="SUPFAM" id="SSF159133">
    <property type="entry name" value="EutN/CcmL-like"/>
    <property type="match status" value="1"/>
</dbReference>
<dbReference type="CDD" id="cd01614">
    <property type="entry name" value="EutN_CcmL"/>
    <property type="match status" value="1"/>
</dbReference>
<evidence type="ECO:0000256" key="1">
    <source>
        <dbReference type="ARBA" id="ARBA00023587"/>
    </source>
</evidence>